<dbReference type="SMART" id="SM00554">
    <property type="entry name" value="FAS1"/>
    <property type="match status" value="2"/>
</dbReference>
<dbReference type="PROSITE" id="PS50213">
    <property type="entry name" value="FAS1"/>
    <property type="match status" value="2"/>
</dbReference>
<dbReference type="InterPro" id="IPR036378">
    <property type="entry name" value="FAS1_dom_sf"/>
</dbReference>
<dbReference type="SUPFAM" id="SSF82153">
    <property type="entry name" value="FAS1 domain"/>
    <property type="match status" value="2"/>
</dbReference>
<dbReference type="GO" id="GO:0030198">
    <property type="term" value="P:extracellular matrix organization"/>
    <property type="evidence" value="ECO:0007669"/>
    <property type="project" value="TreeGrafter"/>
</dbReference>
<dbReference type="InterPro" id="IPR050904">
    <property type="entry name" value="Adhesion/Biosynth-related"/>
</dbReference>
<gene>
    <name evidence="3" type="ORF">SNE40_014776</name>
</gene>
<dbReference type="PANTHER" id="PTHR10900">
    <property type="entry name" value="PERIOSTIN-RELATED"/>
    <property type="match status" value="1"/>
</dbReference>
<organism evidence="3 4">
    <name type="scientific">Patella caerulea</name>
    <name type="common">Rayed Mediterranean limpet</name>
    <dbReference type="NCBI Taxonomy" id="87958"/>
    <lineage>
        <taxon>Eukaryota</taxon>
        <taxon>Metazoa</taxon>
        <taxon>Spiralia</taxon>
        <taxon>Lophotrochozoa</taxon>
        <taxon>Mollusca</taxon>
        <taxon>Gastropoda</taxon>
        <taxon>Patellogastropoda</taxon>
        <taxon>Patelloidea</taxon>
        <taxon>Patellidae</taxon>
        <taxon>Patella</taxon>
    </lineage>
</organism>
<comment type="caution">
    <text evidence="3">The sequence shown here is derived from an EMBL/GenBank/DDBJ whole genome shotgun (WGS) entry which is preliminary data.</text>
</comment>
<reference evidence="3 4" key="1">
    <citation type="submission" date="2024-01" db="EMBL/GenBank/DDBJ databases">
        <title>The genome of the rayed Mediterranean limpet Patella caerulea (Linnaeus, 1758).</title>
        <authorList>
            <person name="Anh-Thu Weber A."/>
            <person name="Halstead-Nussloch G."/>
        </authorList>
    </citation>
    <scope>NUCLEOTIDE SEQUENCE [LARGE SCALE GENOMIC DNA]</scope>
    <source>
        <strain evidence="3">AATW-2023a</strain>
        <tissue evidence="3">Whole specimen</tissue>
    </source>
</reference>
<dbReference type="GO" id="GO:0031012">
    <property type="term" value="C:extracellular matrix"/>
    <property type="evidence" value="ECO:0007669"/>
    <property type="project" value="TreeGrafter"/>
</dbReference>
<dbReference type="Gene3D" id="2.30.180.10">
    <property type="entry name" value="FAS1 domain"/>
    <property type="match status" value="2"/>
</dbReference>
<dbReference type="EMBL" id="JAZGQO010000010">
    <property type="protein sequence ID" value="KAK6176505.1"/>
    <property type="molecule type" value="Genomic_DNA"/>
</dbReference>
<evidence type="ECO:0000313" key="4">
    <source>
        <dbReference type="Proteomes" id="UP001347796"/>
    </source>
</evidence>
<evidence type="ECO:0000256" key="1">
    <source>
        <dbReference type="SAM" id="SignalP"/>
    </source>
</evidence>
<keyword evidence="1" id="KW-0732">Signal</keyword>
<dbReference type="PANTHER" id="PTHR10900:SF77">
    <property type="entry name" value="FI19380P1"/>
    <property type="match status" value="1"/>
</dbReference>
<feature type="domain" description="FAS1" evidence="2">
    <location>
        <begin position="161"/>
        <end position="291"/>
    </location>
</feature>
<evidence type="ECO:0000313" key="3">
    <source>
        <dbReference type="EMBL" id="KAK6176505.1"/>
    </source>
</evidence>
<sequence>MAWLTIIVCLSLFVSSDGVLDDLPNLYGVAANLGCNQFLKLIEDAGMADNLNGTGPMTVFAPTNKAILSLPPDVLARLSSDKDLLKAVLSYHFTTDVFNSTTYVNEMLIPSEQGANIRINAYPQPQPIVITASGAQIIVKNIQAKNGILQVISKVMFPLPNGTIFELVTNDLHLSTLFLTIVKANLGWALSTGPPLTLLAPSDDAFSKLPAGTLTTLLNDIPKLKDLLLFHVIGGSYYSAGFVNNTSVTALNKGTLNIQISSGNIFVNDAMVTTADVSVTNGVVHYIDKVLIPPSFYH</sequence>
<dbReference type="GO" id="GO:0005615">
    <property type="term" value="C:extracellular space"/>
    <property type="evidence" value="ECO:0007669"/>
    <property type="project" value="TreeGrafter"/>
</dbReference>
<feature type="signal peptide" evidence="1">
    <location>
        <begin position="1"/>
        <end position="18"/>
    </location>
</feature>
<feature type="domain" description="FAS1" evidence="2">
    <location>
        <begin position="22"/>
        <end position="156"/>
    </location>
</feature>
<protein>
    <recommendedName>
        <fullName evidence="2">FAS1 domain-containing protein</fullName>
    </recommendedName>
</protein>
<dbReference type="GO" id="GO:0050839">
    <property type="term" value="F:cell adhesion molecule binding"/>
    <property type="evidence" value="ECO:0007669"/>
    <property type="project" value="TreeGrafter"/>
</dbReference>
<name>A0AAN8PU11_PATCE</name>
<accession>A0AAN8PU11</accession>
<dbReference type="FunFam" id="2.30.180.10:FF:000032">
    <property type="entry name" value="Fasciclin domain-containing protein, putative"/>
    <property type="match status" value="2"/>
</dbReference>
<proteinExistence type="predicted"/>
<dbReference type="GO" id="GO:0007155">
    <property type="term" value="P:cell adhesion"/>
    <property type="evidence" value="ECO:0007669"/>
    <property type="project" value="TreeGrafter"/>
</dbReference>
<feature type="chain" id="PRO_5042965572" description="FAS1 domain-containing protein" evidence="1">
    <location>
        <begin position="19"/>
        <end position="298"/>
    </location>
</feature>
<dbReference type="InterPro" id="IPR000782">
    <property type="entry name" value="FAS1_domain"/>
</dbReference>
<dbReference type="Proteomes" id="UP001347796">
    <property type="component" value="Unassembled WGS sequence"/>
</dbReference>
<evidence type="ECO:0000259" key="2">
    <source>
        <dbReference type="PROSITE" id="PS50213"/>
    </source>
</evidence>
<keyword evidence="4" id="KW-1185">Reference proteome</keyword>
<dbReference type="Pfam" id="PF02469">
    <property type="entry name" value="Fasciclin"/>
    <property type="match status" value="2"/>
</dbReference>
<dbReference type="AlphaFoldDB" id="A0AAN8PU11"/>